<organism evidence="1 2">
    <name type="scientific">Rhodofomes roseus</name>
    <dbReference type="NCBI Taxonomy" id="34475"/>
    <lineage>
        <taxon>Eukaryota</taxon>
        <taxon>Fungi</taxon>
        <taxon>Dikarya</taxon>
        <taxon>Basidiomycota</taxon>
        <taxon>Agaricomycotina</taxon>
        <taxon>Agaricomycetes</taxon>
        <taxon>Polyporales</taxon>
        <taxon>Rhodofomes</taxon>
    </lineage>
</organism>
<comment type="caution">
    <text evidence="1">The sequence shown here is derived from an EMBL/GenBank/DDBJ whole genome shotgun (WGS) entry which is preliminary data.</text>
</comment>
<name>A0ABQ8K1F7_9APHY</name>
<evidence type="ECO:0000313" key="1">
    <source>
        <dbReference type="EMBL" id="KAH9830504.1"/>
    </source>
</evidence>
<proteinExistence type="predicted"/>
<dbReference type="EMBL" id="JADCUA010000031">
    <property type="protein sequence ID" value="KAH9830504.1"/>
    <property type="molecule type" value="Genomic_DNA"/>
</dbReference>
<dbReference type="RefSeq" id="XP_047773808.1">
    <property type="nucleotide sequence ID" value="XM_047925113.1"/>
</dbReference>
<gene>
    <name evidence="1" type="ORF">C8Q71DRAFT_786095</name>
</gene>
<keyword evidence="2" id="KW-1185">Reference proteome</keyword>
<evidence type="ECO:0000313" key="2">
    <source>
        <dbReference type="Proteomes" id="UP000814176"/>
    </source>
</evidence>
<reference evidence="1 2" key="1">
    <citation type="journal article" date="2021" name="Environ. Microbiol.">
        <title>Gene family expansions and transcriptome signatures uncover fungal adaptations to wood decay.</title>
        <authorList>
            <person name="Hage H."/>
            <person name="Miyauchi S."/>
            <person name="Viragh M."/>
            <person name="Drula E."/>
            <person name="Min B."/>
            <person name="Chaduli D."/>
            <person name="Navarro D."/>
            <person name="Favel A."/>
            <person name="Norest M."/>
            <person name="Lesage-Meessen L."/>
            <person name="Balint B."/>
            <person name="Merenyi Z."/>
            <person name="de Eugenio L."/>
            <person name="Morin E."/>
            <person name="Martinez A.T."/>
            <person name="Baldrian P."/>
            <person name="Stursova M."/>
            <person name="Martinez M.J."/>
            <person name="Novotny C."/>
            <person name="Magnuson J.K."/>
            <person name="Spatafora J.W."/>
            <person name="Maurice S."/>
            <person name="Pangilinan J."/>
            <person name="Andreopoulos W."/>
            <person name="LaButti K."/>
            <person name="Hundley H."/>
            <person name="Na H."/>
            <person name="Kuo A."/>
            <person name="Barry K."/>
            <person name="Lipzen A."/>
            <person name="Henrissat B."/>
            <person name="Riley R."/>
            <person name="Ahrendt S."/>
            <person name="Nagy L.G."/>
            <person name="Grigoriev I.V."/>
            <person name="Martin F."/>
            <person name="Rosso M.N."/>
        </authorList>
    </citation>
    <scope>NUCLEOTIDE SEQUENCE [LARGE SCALE GENOMIC DNA]</scope>
    <source>
        <strain evidence="1 2">CIRM-BRFM 1785</strain>
    </source>
</reference>
<feature type="non-terminal residue" evidence="1">
    <location>
        <position position="1"/>
    </location>
</feature>
<accession>A0ABQ8K1F7</accession>
<protein>
    <recommendedName>
        <fullName evidence="3">Secreted protein</fullName>
    </recommendedName>
</protein>
<dbReference type="GeneID" id="72005845"/>
<evidence type="ECO:0008006" key="3">
    <source>
        <dbReference type="Google" id="ProtNLM"/>
    </source>
</evidence>
<sequence length="170" mass="17710">MGLQVLFKIPIVALAANRTLSTSSNCDSYLSHSACSLRESASWPRASSCSASSVFPPSKTDIICAVAYPSAHSPAHPISYSPVRVPCPSTDHLLACHRAGSGVAKVRPPPRAVFAHSSRALAVGACVVLHVVASFAHSQLACSHAFALTFFRVCLGEADLAPGRTGIEGE</sequence>
<dbReference type="Proteomes" id="UP000814176">
    <property type="component" value="Unassembled WGS sequence"/>
</dbReference>